<dbReference type="Gene3D" id="3.60.15.10">
    <property type="entry name" value="Ribonuclease Z/Hydroxyacylglutathione hydrolase-like"/>
    <property type="match status" value="1"/>
</dbReference>
<comment type="caution">
    <text evidence="4">The sequence shown here is derived from an EMBL/GenBank/DDBJ whole genome shotgun (WGS) entry which is preliminary data.</text>
</comment>
<dbReference type="GO" id="GO:0016787">
    <property type="term" value="F:hydrolase activity"/>
    <property type="evidence" value="ECO:0007669"/>
    <property type="project" value="UniProtKB-KW"/>
</dbReference>
<accession>A0A644U277</accession>
<dbReference type="Pfam" id="PF10996">
    <property type="entry name" value="Beta-Casp"/>
    <property type="match status" value="1"/>
</dbReference>
<evidence type="ECO:0000259" key="2">
    <source>
        <dbReference type="SMART" id="SM00849"/>
    </source>
</evidence>
<evidence type="ECO:0000313" key="4">
    <source>
        <dbReference type="EMBL" id="MPL73363.1"/>
    </source>
</evidence>
<dbReference type="SMART" id="SM00849">
    <property type="entry name" value="Lactamase_B"/>
    <property type="match status" value="1"/>
</dbReference>
<organism evidence="4">
    <name type="scientific">bioreactor metagenome</name>
    <dbReference type="NCBI Taxonomy" id="1076179"/>
    <lineage>
        <taxon>unclassified sequences</taxon>
        <taxon>metagenomes</taxon>
        <taxon>ecological metagenomes</taxon>
    </lineage>
</organism>
<reference evidence="4" key="1">
    <citation type="submission" date="2019-08" db="EMBL/GenBank/DDBJ databases">
        <authorList>
            <person name="Kucharzyk K."/>
            <person name="Murdoch R.W."/>
            <person name="Higgins S."/>
            <person name="Loffler F."/>
        </authorList>
    </citation>
    <scope>NUCLEOTIDE SEQUENCE</scope>
</reference>
<dbReference type="EC" id="3.1.-.-" evidence="4"/>
<dbReference type="InterPro" id="IPR022712">
    <property type="entry name" value="Beta_Casp"/>
</dbReference>
<dbReference type="CDD" id="cd16295">
    <property type="entry name" value="TTHA0252-CPSF-like_MBL-fold"/>
    <property type="match status" value="1"/>
</dbReference>
<feature type="domain" description="Metallo-beta-lactamase" evidence="2">
    <location>
        <begin position="13"/>
        <end position="250"/>
    </location>
</feature>
<dbReference type="Pfam" id="PF00753">
    <property type="entry name" value="Lactamase_B"/>
    <property type="match status" value="1"/>
</dbReference>
<dbReference type="PANTHER" id="PTHR11203">
    <property type="entry name" value="CLEAVAGE AND POLYADENYLATION SPECIFICITY FACTOR FAMILY MEMBER"/>
    <property type="match status" value="1"/>
</dbReference>
<dbReference type="GO" id="GO:0004521">
    <property type="term" value="F:RNA endonuclease activity"/>
    <property type="evidence" value="ECO:0007669"/>
    <property type="project" value="TreeGrafter"/>
</dbReference>
<dbReference type="SUPFAM" id="SSF56281">
    <property type="entry name" value="Metallo-hydrolase/oxidoreductase"/>
    <property type="match status" value="1"/>
</dbReference>
<dbReference type="EMBL" id="VSSQ01000072">
    <property type="protein sequence ID" value="MPL73363.1"/>
    <property type="molecule type" value="Genomic_DNA"/>
</dbReference>
<evidence type="ECO:0000259" key="3">
    <source>
        <dbReference type="SMART" id="SM01027"/>
    </source>
</evidence>
<protein>
    <submittedName>
        <fullName evidence="4">Ribonuclease</fullName>
        <ecNumber evidence="4">3.1.-.-</ecNumber>
    </submittedName>
</protein>
<dbReference type="InterPro" id="IPR050698">
    <property type="entry name" value="MBL"/>
</dbReference>
<evidence type="ECO:0000256" key="1">
    <source>
        <dbReference type="ARBA" id="ARBA00022801"/>
    </source>
</evidence>
<dbReference type="PANTHER" id="PTHR11203:SF37">
    <property type="entry name" value="INTEGRATOR COMPLEX SUBUNIT 11"/>
    <property type="match status" value="1"/>
</dbReference>
<dbReference type="InterPro" id="IPR036866">
    <property type="entry name" value="RibonucZ/Hydroxyglut_hydro"/>
</dbReference>
<name>A0A644U277_9ZZZZ</name>
<keyword evidence="1 4" id="KW-0378">Hydrolase</keyword>
<dbReference type="AlphaFoldDB" id="A0A644U277"/>
<dbReference type="Pfam" id="PF07521">
    <property type="entry name" value="RMMBL"/>
    <property type="match status" value="1"/>
</dbReference>
<gene>
    <name evidence="4" type="ORF">SDC9_19162</name>
</gene>
<sequence>MKIEFLGAAKEVTGSKHLITTQKGKKILLDCGMFQGKGLETDALNRDLGFNPSEIDYLLLSHPHIDHSGLIPYIIKLGFKGSIFCTPATRDLCSIMLADSGNIQEQDTYTFNKKRARKGLPEVEPIYTMLDAQEAMQYFISIPYERDFLIDPDISVRFTDNGHILGSATVNITIKEGRKKTNIAFTGDIGRYSKRILKAPQAFPQADYIIMESTYGDRLHNDVNTSEQELLDAVVHTCCKKKGKLIIPSFAIGRAQEVIYALDRLERKGLLPDIDVYVDSPLSLNATNIMRLHTECFNDEIKEYMKTDKDPFGFERLHYVRSAEESKALNSNHRPMIIISASGMMEAGRVKHHIANNIEDKKTTILAVGYCAPTTLGAKILRGDNVVSIFGTQYFVRAEIRRIDSYSAHADYQEMLTYLSCQEKKKVKKIFLVHGEEETQINFANTLMENGYKNIYIPSKKEAVTI</sequence>
<dbReference type="InterPro" id="IPR011108">
    <property type="entry name" value="RMMBL"/>
</dbReference>
<dbReference type="Gene3D" id="3.40.50.10890">
    <property type="match status" value="1"/>
</dbReference>
<dbReference type="SMART" id="SM01027">
    <property type="entry name" value="Beta-Casp"/>
    <property type="match status" value="1"/>
</dbReference>
<proteinExistence type="predicted"/>
<dbReference type="InterPro" id="IPR001279">
    <property type="entry name" value="Metallo-B-lactamas"/>
</dbReference>
<feature type="domain" description="Beta-Casp" evidence="3">
    <location>
        <begin position="255"/>
        <end position="380"/>
    </location>
</feature>